<keyword evidence="1" id="KW-0472">Membrane</keyword>
<dbReference type="OrthoDB" id="5584028at2759"/>
<dbReference type="EMBL" id="AWSO01000025">
    <property type="protein sequence ID" value="ESK97469.1"/>
    <property type="molecule type" value="Genomic_DNA"/>
</dbReference>
<reference evidence="2 3" key="1">
    <citation type="journal article" date="2014" name="BMC Genomics">
        <title>Genome and secretome analysis of the hemibiotrophic fungal pathogen, Moniliophthora roreri, which causes frosty pod rot disease of cacao: mechanisms of the biotrophic and necrotrophic phases.</title>
        <authorList>
            <person name="Meinhardt L.W."/>
            <person name="Costa G.G.L."/>
            <person name="Thomazella D.P.T."/>
            <person name="Teixeira P.J.P.L."/>
            <person name="Carazzolle M.F."/>
            <person name="Schuster S.C."/>
            <person name="Carlson J.E."/>
            <person name="Guiltinan M.J."/>
            <person name="Mieczkowski P."/>
            <person name="Farmer A."/>
            <person name="Ramaraj T."/>
            <person name="Crozier J."/>
            <person name="Davis R.E."/>
            <person name="Shao J."/>
            <person name="Melnick R.L."/>
            <person name="Pereira G.A.G."/>
            <person name="Bailey B.A."/>
        </authorList>
    </citation>
    <scope>NUCLEOTIDE SEQUENCE [LARGE SCALE GENOMIC DNA]</scope>
    <source>
        <strain evidence="2 3">MCA 2997</strain>
    </source>
</reference>
<accession>V2Z0G5</accession>
<sequence length="187" mass="20266">MSESTLTVNDTKTASPDAIRLTIPPRVYILPGTALIIGATIGFVRGARRTGLRFLAENAHRPPRTMKGWYFYNKTKNYKMMYGGFKGAAKEAGKLMGISFAWVGIEEGVGSFGYPWDEGKEVMAGIGTGMVFSAVYGLPLKTARQSVVLGLIMGGCMKGLKMGRDVLSSRDVGRDILSEVENGEDNK</sequence>
<gene>
    <name evidence="2" type="ORF">Moror_17648</name>
</gene>
<dbReference type="Proteomes" id="UP000017559">
    <property type="component" value="Unassembled WGS sequence"/>
</dbReference>
<keyword evidence="1" id="KW-1133">Transmembrane helix</keyword>
<feature type="transmembrane region" description="Helical" evidence="1">
    <location>
        <begin position="27"/>
        <end position="44"/>
    </location>
</feature>
<proteinExistence type="predicted"/>
<evidence type="ECO:0000313" key="2">
    <source>
        <dbReference type="EMBL" id="ESK97469.1"/>
    </source>
</evidence>
<protein>
    <submittedName>
        <fullName evidence="2">Uncharacterized protein</fullName>
    </submittedName>
</protein>
<evidence type="ECO:0000256" key="1">
    <source>
        <dbReference type="SAM" id="Phobius"/>
    </source>
</evidence>
<keyword evidence="3" id="KW-1185">Reference proteome</keyword>
<dbReference type="PANTHER" id="PTHR37852">
    <property type="entry name" value="YALI0B21208P"/>
    <property type="match status" value="1"/>
</dbReference>
<organism evidence="2 3">
    <name type="scientific">Moniliophthora roreri (strain MCA 2997)</name>
    <name type="common">Cocoa frosty pod rot fungus</name>
    <name type="synonym">Crinipellis roreri</name>
    <dbReference type="NCBI Taxonomy" id="1381753"/>
    <lineage>
        <taxon>Eukaryota</taxon>
        <taxon>Fungi</taxon>
        <taxon>Dikarya</taxon>
        <taxon>Basidiomycota</taxon>
        <taxon>Agaricomycotina</taxon>
        <taxon>Agaricomycetes</taxon>
        <taxon>Agaricomycetidae</taxon>
        <taxon>Agaricales</taxon>
        <taxon>Marasmiineae</taxon>
        <taxon>Marasmiaceae</taxon>
        <taxon>Moniliophthora</taxon>
    </lineage>
</organism>
<dbReference type="KEGG" id="mrr:Moror_17648"/>
<dbReference type="HOGENOM" id="CLU_085417_1_0_1"/>
<comment type="caution">
    <text evidence="2">The sequence shown here is derived from an EMBL/GenBank/DDBJ whole genome shotgun (WGS) entry which is preliminary data.</text>
</comment>
<keyword evidence="1" id="KW-0812">Transmembrane</keyword>
<name>V2Z0G5_MONRO</name>
<evidence type="ECO:0000313" key="3">
    <source>
        <dbReference type="Proteomes" id="UP000017559"/>
    </source>
</evidence>
<dbReference type="PANTHER" id="PTHR37852:SF1">
    <property type="entry name" value="HIG1 DOMAIN-CONTAINING PROTEIN"/>
    <property type="match status" value="1"/>
</dbReference>
<dbReference type="STRING" id="1381753.V2Z0G5"/>
<dbReference type="AlphaFoldDB" id="V2Z0G5"/>